<evidence type="ECO:0000256" key="1">
    <source>
        <dbReference type="SAM" id="MobiDB-lite"/>
    </source>
</evidence>
<proteinExistence type="predicted"/>
<feature type="region of interest" description="Disordered" evidence="1">
    <location>
        <begin position="1"/>
        <end position="134"/>
    </location>
</feature>
<name>K0K6D0_SACES</name>
<keyword evidence="3" id="KW-1185">Reference proteome</keyword>
<dbReference type="PATRIC" id="fig|1179773.3.peg.5226"/>
<dbReference type="HOGENOM" id="CLU_1609606_0_0_11"/>
<protein>
    <submittedName>
        <fullName evidence="2">Uncharacterized protein</fullName>
    </submittedName>
</protein>
<dbReference type="Proteomes" id="UP000006281">
    <property type="component" value="Chromosome"/>
</dbReference>
<accession>K0K6D0</accession>
<reference evidence="2 3" key="1">
    <citation type="journal article" date="2012" name="BMC Genomics">
        <title>Complete genome sequence of Saccharothrix espanaensis DSM 44229T and comparison to the other completely sequenced Pseudonocardiaceae.</title>
        <authorList>
            <person name="Strobel T."/>
            <person name="Al-Dilaimi A."/>
            <person name="Blom J."/>
            <person name="Gessner A."/>
            <person name="Kalinowski J."/>
            <person name="Luzhetska M."/>
            <person name="Puhler A."/>
            <person name="Szczepanowski R."/>
            <person name="Bechthold A."/>
            <person name="Ruckert C."/>
        </authorList>
    </citation>
    <scope>NUCLEOTIDE SEQUENCE [LARGE SCALE GENOMIC DNA]</scope>
    <source>
        <strain evidence="3">ATCC 51144 / DSM 44229 / JCM 9112 / NBRC 15066 / NRRL 15764</strain>
    </source>
</reference>
<feature type="compositionally biased region" description="Basic and acidic residues" evidence="1">
    <location>
        <begin position="112"/>
        <end position="124"/>
    </location>
</feature>
<dbReference type="EMBL" id="HE804045">
    <property type="protein sequence ID" value="CCH32464.1"/>
    <property type="molecule type" value="Genomic_DNA"/>
</dbReference>
<evidence type="ECO:0000313" key="3">
    <source>
        <dbReference type="Proteomes" id="UP000006281"/>
    </source>
</evidence>
<dbReference type="KEGG" id="sesp:BN6_51990"/>
<dbReference type="STRING" id="1179773.BN6_51990"/>
<organism evidence="2 3">
    <name type="scientific">Saccharothrix espanaensis (strain ATCC 51144 / DSM 44229 / JCM 9112 / NBRC 15066 / NRRL 15764)</name>
    <dbReference type="NCBI Taxonomy" id="1179773"/>
    <lineage>
        <taxon>Bacteria</taxon>
        <taxon>Bacillati</taxon>
        <taxon>Actinomycetota</taxon>
        <taxon>Actinomycetes</taxon>
        <taxon>Pseudonocardiales</taxon>
        <taxon>Pseudonocardiaceae</taxon>
        <taxon>Saccharothrix</taxon>
    </lineage>
</organism>
<evidence type="ECO:0000313" key="2">
    <source>
        <dbReference type="EMBL" id="CCH32464.1"/>
    </source>
</evidence>
<feature type="compositionally biased region" description="Polar residues" evidence="1">
    <location>
        <begin position="27"/>
        <end position="36"/>
    </location>
</feature>
<sequence>MPVTPPVVRSPGAPSAGTTVVPVNRASVPTRTTGGSRPSGFHLVNPTVQRIRSAGAPAAASSSRAPATPTPTTSPHSRGTTQPNTAPHTEPTEPVPGANIPEDPTPNTPGRGTDRRTPEQRFVDDLDPAEADGLARKLVEPIARLLRAELRTGRERAGRLHDRRR</sequence>
<dbReference type="AlphaFoldDB" id="K0K6D0"/>
<gene>
    <name evidence="2" type="ordered locus">BN6_51990</name>
</gene>
<feature type="compositionally biased region" description="Low complexity" evidence="1">
    <location>
        <begin position="52"/>
        <end position="81"/>
    </location>
</feature>